<dbReference type="EMBL" id="PEZL01000032">
    <property type="protein sequence ID" value="PIS13343.1"/>
    <property type="molecule type" value="Genomic_DNA"/>
</dbReference>
<accession>A0A2H0WKZ1</accession>
<evidence type="ECO:0000256" key="1">
    <source>
        <dbReference type="SAM" id="Coils"/>
    </source>
</evidence>
<dbReference type="Proteomes" id="UP000230353">
    <property type="component" value="Unassembled WGS sequence"/>
</dbReference>
<dbReference type="AlphaFoldDB" id="A0A2H0WKZ1"/>
<evidence type="ECO:0000313" key="3">
    <source>
        <dbReference type="Proteomes" id="UP000230353"/>
    </source>
</evidence>
<name>A0A2H0WKZ1_9BACT</name>
<evidence type="ECO:0000313" key="2">
    <source>
        <dbReference type="EMBL" id="PIS13343.1"/>
    </source>
</evidence>
<comment type="caution">
    <text evidence="2">The sequence shown here is derived from an EMBL/GenBank/DDBJ whole genome shotgun (WGS) entry which is preliminary data.</text>
</comment>
<proteinExistence type="predicted"/>
<organism evidence="2 3">
    <name type="scientific">Candidatus Tagabacteria bacterium CG09_land_8_20_14_0_10_41_14</name>
    <dbReference type="NCBI Taxonomy" id="1975021"/>
    <lineage>
        <taxon>Bacteria</taxon>
        <taxon>Candidatus Tagaibacteriota</taxon>
    </lineage>
</organism>
<reference evidence="3" key="1">
    <citation type="submission" date="2017-09" db="EMBL/GenBank/DDBJ databases">
        <title>Depth-based differentiation of microbial function through sediment-hosted aquifers and enrichment of novel symbionts in the deep terrestrial subsurface.</title>
        <authorList>
            <person name="Probst A.J."/>
            <person name="Ladd B."/>
            <person name="Jarett J.K."/>
            <person name="Geller-Mcgrath D.E."/>
            <person name="Sieber C.M.K."/>
            <person name="Emerson J.B."/>
            <person name="Anantharaman K."/>
            <person name="Thomas B.C."/>
            <person name="Malmstrom R."/>
            <person name="Stieglmeier M."/>
            <person name="Klingl A."/>
            <person name="Woyke T."/>
            <person name="Ryan C.M."/>
            <person name="Banfield J.F."/>
        </authorList>
    </citation>
    <scope>NUCLEOTIDE SEQUENCE [LARGE SCALE GENOMIC DNA]</scope>
</reference>
<sequence>MFCLVFVVNKDIDRTLQGIVRDVAKTRMDEPKLQKIVRHMKSIYPFIPEEFIVKRAKWHRGLISGRGKKLMGKNLPGIGRIDLSGGTQEFEIPRATFTNPFSLNVESLKKPISIMVLNGANLGIKHGADIVGNVARKALSDAEERKDKAVILTNFLCFDLKKAGGPAKTARAQVLRNNINPELIQDPLYRKVVENIIATNPMNEIAYRTPEELVNDVLGGWTKICTKPNHKLEYSGPIRVVIGLNELALIFAVTYWEIRWWTIKKQKELRADKKIAKEALKKAEQRLRDAENEDDSDEIQFASKKVIAARARIESIEHQLARTTISDIANQESQRFFAHAYSVVVQKIEAAIPNAKVIGEGTSHIQAGDKKNEKR</sequence>
<protein>
    <submittedName>
        <fullName evidence="2">Uncharacterized protein</fullName>
    </submittedName>
</protein>
<feature type="coiled-coil region" evidence="1">
    <location>
        <begin position="266"/>
        <end position="300"/>
    </location>
</feature>
<gene>
    <name evidence="2" type="ORF">COT67_02120</name>
</gene>
<keyword evidence="1" id="KW-0175">Coiled coil</keyword>